<keyword evidence="2" id="KW-1185">Reference proteome</keyword>
<dbReference type="EC" id="2.7.11.1" evidence="1"/>
<keyword evidence="1" id="KW-0808">Transferase</keyword>
<keyword evidence="1" id="KW-0418">Kinase</keyword>
<comment type="caution">
    <text evidence="1">The sequence shown here is derived from an EMBL/GenBank/DDBJ whole genome shotgun (WGS) entry which is preliminary data.</text>
</comment>
<dbReference type="Proteomes" id="UP000827976">
    <property type="component" value="Chromosome 15"/>
</dbReference>
<accession>A0ACB7UP23</accession>
<name>A0ACB7UP23_DIOAL</name>
<evidence type="ECO:0000313" key="1">
    <source>
        <dbReference type="EMBL" id="KAH7662213.1"/>
    </source>
</evidence>
<organism evidence="1 2">
    <name type="scientific">Dioscorea alata</name>
    <name type="common">Purple yam</name>
    <dbReference type="NCBI Taxonomy" id="55571"/>
    <lineage>
        <taxon>Eukaryota</taxon>
        <taxon>Viridiplantae</taxon>
        <taxon>Streptophyta</taxon>
        <taxon>Embryophyta</taxon>
        <taxon>Tracheophyta</taxon>
        <taxon>Spermatophyta</taxon>
        <taxon>Magnoliopsida</taxon>
        <taxon>Liliopsida</taxon>
        <taxon>Dioscoreales</taxon>
        <taxon>Dioscoreaceae</taxon>
        <taxon>Dioscorea</taxon>
    </lineage>
</organism>
<keyword evidence="1" id="KW-0723">Serine/threonine-protein kinase</keyword>
<proteinExistence type="predicted"/>
<protein>
    <submittedName>
        <fullName evidence="1">Non-specific serine/threonine protein kinase protein</fullName>
        <ecNumber evidence="1">2.7.11.1</ecNumber>
    </submittedName>
</protein>
<dbReference type="EMBL" id="CM037025">
    <property type="protein sequence ID" value="KAH7662213.1"/>
    <property type="molecule type" value="Genomic_DNA"/>
</dbReference>
<evidence type="ECO:0000313" key="2">
    <source>
        <dbReference type="Proteomes" id="UP000827976"/>
    </source>
</evidence>
<reference evidence="2" key="1">
    <citation type="journal article" date="2022" name="Nat. Commun.">
        <title>Chromosome evolution and the genetic basis of agronomically important traits in greater yam.</title>
        <authorList>
            <person name="Bredeson J.V."/>
            <person name="Lyons J.B."/>
            <person name="Oniyinde I.O."/>
            <person name="Okereke N.R."/>
            <person name="Kolade O."/>
            <person name="Nnabue I."/>
            <person name="Nwadili C.O."/>
            <person name="Hribova E."/>
            <person name="Parker M."/>
            <person name="Nwogha J."/>
            <person name="Shu S."/>
            <person name="Carlson J."/>
            <person name="Kariba R."/>
            <person name="Muthemba S."/>
            <person name="Knop K."/>
            <person name="Barton G.J."/>
            <person name="Sherwood A.V."/>
            <person name="Lopez-Montes A."/>
            <person name="Asiedu R."/>
            <person name="Jamnadass R."/>
            <person name="Muchugi A."/>
            <person name="Goodstein D."/>
            <person name="Egesi C.N."/>
            <person name="Featherston J."/>
            <person name="Asfaw A."/>
            <person name="Simpson G.G."/>
            <person name="Dolezel J."/>
            <person name="Hendre P.S."/>
            <person name="Van Deynze A."/>
            <person name="Kumar P.L."/>
            <person name="Obidiegwu J.E."/>
            <person name="Bhattacharjee R."/>
            <person name="Rokhsar D.S."/>
        </authorList>
    </citation>
    <scope>NUCLEOTIDE SEQUENCE [LARGE SCALE GENOMIC DNA]</scope>
    <source>
        <strain evidence="2">cv. TDa95/00328</strain>
    </source>
</reference>
<sequence>MLCLTETLLLLLLSSLVASPALSDTVYQSCDTSGNYTTNSTFQSNLFTLLPSLSSNGSASGFYTNTVGTVPDKIYGLVLCRGDTNATACHNCLDVARQDVIQICSNNKGGLVWYDPCYLRYSNQNFLSSTDNSNAPILYNTQNVSDPDKFNKLLVDLMNKIAQFASYNTSRRFATGEANFTVSNPKIYGLTQCTPDLSGDQCHRCLQAAFNAISGLPYSQGLRVLGVRCNFRYELYPFYEGKSMVLLSASSPQSNGTNTTTTPTVEEEGKKNNTGIILAISIPLVIAVLIISTICFCFWKRRRLSKKNPSLTESEEITDVESILFDLSMLRDATANFSDENKLGEGGFGAVYKGLLHDGREIAVKRLSRGSGQGIGELKNELVLVAKLQHRNLVRLLGVCLEEQEKILVYEYVPNRSLDTILFDSVKRKELDWERRYKIINGIARGLLYLHEDSQLKIIHRDLKASNILLDEDMNPKISDFGLARLFGGDQIGGTTSRVVGTFGYMAPEYAMRGQYSAKSDIFSFGVLVLEILTGRKNSNFLETEQAEDLLSYTWEHWIRGTISEILDPSLGDHWPRSEALRCIQIGLLCVQEDPANRPSMSMVVLMLSSYSVSLQAPSKPAFCVGLSGGMESNAFSKGYNSSTGEFDGWIDKSVPMTPNEVSISEMEPR</sequence>
<gene>
    <name evidence="1" type="ORF">IHE45_15G117700</name>
</gene>